<dbReference type="Proteomes" id="UP000241048">
    <property type="component" value="Unassembled WGS sequence"/>
</dbReference>
<evidence type="ECO:0000313" key="4">
    <source>
        <dbReference type="EMBL" id="PST38049.1"/>
    </source>
</evidence>
<dbReference type="InterPro" id="IPR051796">
    <property type="entry name" value="ISF_SsuE-like"/>
</dbReference>
<dbReference type="Pfam" id="PF03358">
    <property type="entry name" value="FMN_red"/>
    <property type="match status" value="1"/>
</dbReference>
<sequence length="368" mass="40961">MPLLLVHLREEEKGADARLSEVLSYALDGYAYETAMEISAFEDYVNRWRRLEKTQNRKNPVQGRILFAVPLGTSGINLELYRLIRFLREHPDFLNGFVGGLLVDSENDLYSKSAAKDLVFAANCAGCAFVGRPLVEGTRTLSNYTIVSNNLGTDLMGAYRESAAGLVKEVLGTDCVRKKCPKVLVLHASSHKTSNTYAIWDRVKEQLPEMEIREIGLRNGTLSDCAGCPYKMCLHFGEQGSCFYGGVMVEDVYPAVREADAIVMLCPNYNDALSANLTAFINRLTSLFRTTRFYDKALFAVVVSGYSGSDIVAEQLIAALNMNKTFYLPGHFAMMETANNAGAAMQLPGIEERMNAFAERIRETLLYR</sequence>
<name>A0A2T3FS16_9CLOT</name>
<dbReference type="PANTHER" id="PTHR43278">
    <property type="entry name" value="NAD(P)H-DEPENDENT FMN-CONTAINING OXIDOREDUCTASE YWQN-RELATED"/>
    <property type="match status" value="1"/>
</dbReference>
<dbReference type="InterPro" id="IPR029039">
    <property type="entry name" value="Flavoprotein-like_sf"/>
</dbReference>
<protein>
    <submittedName>
        <fullName evidence="4">NADPH-dependent oxidoreductase</fullName>
    </submittedName>
</protein>
<accession>A0A2T3FS16</accession>
<feature type="domain" description="NADPH-dependent FMN reductase-like" evidence="3">
    <location>
        <begin position="181"/>
        <end position="338"/>
    </location>
</feature>
<dbReference type="GO" id="GO:0016491">
    <property type="term" value="F:oxidoreductase activity"/>
    <property type="evidence" value="ECO:0007669"/>
    <property type="project" value="InterPro"/>
</dbReference>
<dbReference type="InterPro" id="IPR005025">
    <property type="entry name" value="FMN_Rdtase-like_dom"/>
</dbReference>
<gene>
    <name evidence="4" type="ORF">C7U56_06375</name>
</gene>
<proteinExistence type="predicted"/>
<dbReference type="SUPFAM" id="SSF52218">
    <property type="entry name" value="Flavoproteins"/>
    <property type="match status" value="1"/>
</dbReference>
<keyword evidence="2" id="KW-0288">FMN</keyword>
<evidence type="ECO:0000259" key="3">
    <source>
        <dbReference type="Pfam" id="PF03358"/>
    </source>
</evidence>
<keyword evidence="5" id="KW-1185">Reference proteome</keyword>
<dbReference type="Gene3D" id="3.40.50.360">
    <property type="match status" value="1"/>
</dbReference>
<evidence type="ECO:0000256" key="1">
    <source>
        <dbReference type="ARBA" id="ARBA00022630"/>
    </source>
</evidence>
<dbReference type="PANTHER" id="PTHR43278:SF4">
    <property type="entry name" value="NAD(P)H-DEPENDENT FMN-CONTAINING OXIDOREDUCTASE YWQN-RELATED"/>
    <property type="match status" value="1"/>
</dbReference>
<evidence type="ECO:0000313" key="5">
    <source>
        <dbReference type="Proteomes" id="UP000241048"/>
    </source>
</evidence>
<dbReference type="EMBL" id="PYLO01000002">
    <property type="protein sequence ID" value="PST38049.1"/>
    <property type="molecule type" value="Genomic_DNA"/>
</dbReference>
<keyword evidence="1" id="KW-0285">Flavoprotein</keyword>
<organism evidence="4 5">
    <name type="scientific">Clostridium fessum</name>
    <dbReference type="NCBI Taxonomy" id="2126740"/>
    <lineage>
        <taxon>Bacteria</taxon>
        <taxon>Bacillati</taxon>
        <taxon>Bacillota</taxon>
        <taxon>Clostridia</taxon>
        <taxon>Eubacteriales</taxon>
        <taxon>Clostridiaceae</taxon>
        <taxon>Clostridium</taxon>
    </lineage>
</organism>
<comment type="caution">
    <text evidence="4">The sequence shown here is derived from an EMBL/GenBank/DDBJ whole genome shotgun (WGS) entry which is preliminary data.</text>
</comment>
<dbReference type="AlphaFoldDB" id="A0A2T3FS16"/>
<evidence type="ECO:0000256" key="2">
    <source>
        <dbReference type="ARBA" id="ARBA00022643"/>
    </source>
</evidence>
<reference evidence="4 5" key="1">
    <citation type="submission" date="2018-03" db="EMBL/GenBank/DDBJ databases">
        <title>Lachnoclostridium SNUG30386 gen.nov., sp.nov., isolated from human faeces.</title>
        <authorList>
            <person name="Seo B."/>
            <person name="Jeon K."/>
            <person name="Ko G."/>
        </authorList>
    </citation>
    <scope>NUCLEOTIDE SEQUENCE [LARGE SCALE GENOMIC DNA]</scope>
    <source>
        <strain evidence="4 5">SNUG30386</strain>
    </source>
</reference>